<dbReference type="Proteomes" id="UP001597282">
    <property type="component" value="Unassembled WGS sequence"/>
</dbReference>
<dbReference type="SUPFAM" id="SSF53335">
    <property type="entry name" value="S-adenosyl-L-methionine-dependent methyltransferases"/>
    <property type="match status" value="1"/>
</dbReference>
<dbReference type="PIRSF" id="PIRSF018637">
    <property type="entry name" value="TrmK"/>
    <property type="match status" value="1"/>
</dbReference>
<dbReference type="Pfam" id="PF04816">
    <property type="entry name" value="TrmK"/>
    <property type="match status" value="1"/>
</dbReference>
<reference evidence="2" key="1">
    <citation type="journal article" date="2019" name="Int. J. Syst. Evol. Microbiol.">
        <title>The Global Catalogue of Microorganisms (GCM) 10K type strain sequencing project: providing services to taxonomists for standard genome sequencing and annotation.</title>
        <authorList>
            <consortium name="The Broad Institute Genomics Platform"/>
            <consortium name="The Broad Institute Genome Sequencing Center for Infectious Disease"/>
            <person name="Wu L."/>
            <person name="Ma J."/>
        </authorList>
    </citation>
    <scope>NUCLEOTIDE SEQUENCE [LARGE SCALE GENOMIC DNA]</scope>
    <source>
        <strain evidence="2">S1</strain>
    </source>
</reference>
<dbReference type="Gene3D" id="3.40.50.150">
    <property type="entry name" value="Vaccinia Virus protein VP39"/>
    <property type="match status" value="1"/>
</dbReference>
<keyword evidence="2" id="KW-1185">Reference proteome</keyword>
<protein>
    <submittedName>
        <fullName evidence="1">tRNA (Adenine(22)-N(1))-methyltransferase</fullName>
    </submittedName>
</protein>
<comment type="caution">
    <text evidence="1">The sequence shown here is derived from an EMBL/GenBank/DDBJ whole genome shotgun (WGS) entry which is preliminary data.</text>
</comment>
<accession>A0ABW4C532</accession>
<gene>
    <name evidence="1" type="ORF">ACFQ4Y_01945</name>
</gene>
<proteinExistence type="predicted"/>
<dbReference type="InterPro" id="IPR006901">
    <property type="entry name" value="TrmK"/>
</dbReference>
<name>A0ABW4C532_9BACL</name>
<dbReference type="PANTHER" id="PTHR38451">
    <property type="entry name" value="TRNA (ADENINE(22)-N(1))-METHYLTRANSFERASE"/>
    <property type="match status" value="1"/>
</dbReference>
<dbReference type="PANTHER" id="PTHR38451:SF1">
    <property type="entry name" value="TRNA (ADENINE(22)-N(1))-METHYLTRANSFERASE"/>
    <property type="match status" value="1"/>
</dbReference>
<evidence type="ECO:0000313" key="2">
    <source>
        <dbReference type="Proteomes" id="UP001597282"/>
    </source>
</evidence>
<organism evidence="1 2">
    <name type="scientific">Kroppenstedtia sanguinis</name>
    <dbReference type="NCBI Taxonomy" id="1380684"/>
    <lineage>
        <taxon>Bacteria</taxon>
        <taxon>Bacillati</taxon>
        <taxon>Bacillota</taxon>
        <taxon>Bacilli</taxon>
        <taxon>Bacillales</taxon>
        <taxon>Thermoactinomycetaceae</taxon>
        <taxon>Kroppenstedtia</taxon>
    </lineage>
</organism>
<dbReference type="InterPro" id="IPR029063">
    <property type="entry name" value="SAM-dependent_MTases_sf"/>
</dbReference>
<dbReference type="EMBL" id="JBHTNU010000001">
    <property type="protein sequence ID" value="MFD1425698.1"/>
    <property type="molecule type" value="Genomic_DNA"/>
</dbReference>
<dbReference type="CDD" id="cd02440">
    <property type="entry name" value="AdoMet_MTases"/>
    <property type="match status" value="1"/>
</dbReference>
<evidence type="ECO:0000313" key="1">
    <source>
        <dbReference type="EMBL" id="MFD1425698.1"/>
    </source>
</evidence>
<sequence length="250" mass="27913">MGREDNGWHPISERLAAVAAQVPPERVVADIGSDHGWLLIFLARQGKMKRGIAGEVNQGPFENASQRIQSQGLTDQIEVRLGDGLSILRRNEADVVVLAGMGGVLIRSILSQGLERLHGVERLVLQPNNNGEQVRAWLLEQGWEIDGEDLVKEGGILYEILTARKGGDPGAPYKGLSLTCEQALRLGPLLWRERHPLLEKKVEEELLGLNRILSGLQSARSPEAVQRRGEIHAWRRQWEEVQSWLSEEKI</sequence>
<dbReference type="Gene3D" id="1.10.287.1890">
    <property type="match status" value="1"/>
</dbReference>
<dbReference type="RefSeq" id="WP_380162590.1">
    <property type="nucleotide sequence ID" value="NZ_JBHTNU010000001.1"/>
</dbReference>